<accession>A0A7S4BG82</accession>
<feature type="compositionally biased region" description="Polar residues" evidence="2">
    <location>
        <begin position="96"/>
        <end position="124"/>
    </location>
</feature>
<proteinExistence type="predicted"/>
<evidence type="ECO:0000256" key="1">
    <source>
        <dbReference type="SAM" id="Coils"/>
    </source>
</evidence>
<protein>
    <submittedName>
        <fullName evidence="3">Uncharacterized protein</fullName>
    </submittedName>
</protein>
<name>A0A7S4BG82_CHRCT</name>
<reference evidence="3" key="1">
    <citation type="submission" date="2021-01" db="EMBL/GenBank/DDBJ databases">
        <authorList>
            <person name="Corre E."/>
            <person name="Pelletier E."/>
            <person name="Niang G."/>
            <person name="Scheremetjew M."/>
            <person name="Finn R."/>
            <person name="Kale V."/>
            <person name="Holt S."/>
            <person name="Cochrane G."/>
            <person name="Meng A."/>
            <person name="Brown T."/>
            <person name="Cohen L."/>
        </authorList>
    </citation>
    <scope>NUCLEOTIDE SEQUENCE</scope>
    <source>
        <strain evidence="3">CCMP645</strain>
    </source>
</reference>
<evidence type="ECO:0000256" key="2">
    <source>
        <dbReference type="SAM" id="MobiDB-lite"/>
    </source>
</evidence>
<dbReference type="AlphaFoldDB" id="A0A7S4BG82"/>
<feature type="coiled-coil region" evidence="1">
    <location>
        <begin position="27"/>
        <end position="89"/>
    </location>
</feature>
<organism evidence="3">
    <name type="scientific">Chrysotila carterae</name>
    <name type="common">Marine alga</name>
    <name type="synonym">Syracosphaera carterae</name>
    <dbReference type="NCBI Taxonomy" id="13221"/>
    <lineage>
        <taxon>Eukaryota</taxon>
        <taxon>Haptista</taxon>
        <taxon>Haptophyta</taxon>
        <taxon>Prymnesiophyceae</taxon>
        <taxon>Isochrysidales</taxon>
        <taxon>Isochrysidaceae</taxon>
        <taxon>Chrysotila</taxon>
    </lineage>
</organism>
<sequence length="533" mass="58630">MSDVHALVTKKLHADASRAAAASRLQVSIFQAELTELDERRMEAERDLANATNQRDEWHEENMALEMKLAELEEALDNARNQAAYAEVRDVGVTSNGSRQHCLENSSDAESLASSHAQPDQSLPSEAKFNGDAAAQYDAKPARTEVDVQLRALSSELSSCEVVELQIRQRLIEQRRDPRLKLQSHIEQLQQEIAELRVRDETRARSGEELRREVQAKRRRIAAAEANAVREQNASASLRADVVKLITDVKQLQMMKILLSAELSRCEEAEEKAAHLQAEASAAAEFAVHVCTHLAVVKGELGNCECEIPRGAAEVSEQRSQARQVVRDATEDAAATAAAHESCLVGALRDADSDAELANLRFTSAESRTLAAEAERLSDERASEVFKISLSTELERCEAAEEEAARLHAEALAAAAYVVQARTNLIAVARELETCEYEMARSSEVQRQLAAQAQESAEARDAAAAIAAVREASLLNALQDADEISEMVRSRLANAETAAADVEIRERIDALVNEVRLRMKRDNVGRAVRANFR</sequence>
<evidence type="ECO:0000313" key="3">
    <source>
        <dbReference type="EMBL" id="CAE0765017.1"/>
    </source>
</evidence>
<feature type="coiled-coil region" evidence="1">
    <location>
        <begin position="179"/>
        <end position="234"/>
    </location>
</feature>
<gene>
    <name evidence="3" type="ORF">PCAR00345_LOCUS17629</name>
</gene>
<dbReference type="EMBL" id="HBIZ01027785">
    <property type="protein sequence ID" value="CAE0765017.1"/>
    <property type="molecule type" value="Transcribed_RNA"/>
</dbReference>
<feature type="region of interest" description="Disordered" evidence="2">
    <location>
        <begin position="96"/>
        <end position="127"/>
    </location>
</feature>
<keyword evidence="1" id="KW-0175">Coiled coil</keyword>
<feature type="coiled-coil region" evidence="1">
    <location>
        <begin position="259"/>
        <end position="286"/>
    </location>
</feature>